<feature type="region of interest" description="Disordered" evidence="4">
    <location>
        <begin position="45"/>
        <end position="65"/>
    </location>
</feature>
<keyword evidence="3" id="KW-0687">Ribonucleoprotein</keyword>
<protein>
    <recommendedName>
        <fullName evidence="5">Large ribosomal subunit protein uL15/eL18 domain-containing protein</fullName>
    </recommendedName>
</protein>
<dbReference type="VEuPathDB" id="FungiDB:QG37_01138"/>
<proteinExistence type="inferred from homology"/>
<dbReference type="VEuPathDB" id="FungiDB:CJI96_0003795"/>
<comment type="caution">
    <text evidence="6">The sequence shown here is derived from an EMBL/GenBank/DDBJ whole genome shotgun (WGS) entry which is preliminary data.</text>
</comment>
<evidence type="ECO:0000256" key="3">
    <source>
        <dbReference type="ARBA" id="ARBA00023274"/>
    </source>
</evidence>
<dbReference type="InterPro" id="IPR005749">
    <property type="entry name" value="Ribosomal_uL15_bac-type"/>
</dbReference>
<evidence type="ECO:0000313" key="6">
    <source>
        <dbReference type="EMBL" id="KNE01797.1"/>
    </source>
</evidence>
<dbReference type="InterPro" id="IPR036227">
    <property type="entry name" value="Ribosomal_uL15/eL18_sf"/>
</dbReference>
<dbReference type="VEuPathDB" id="FungiDB:B9J08_005005"/>
<evidence type="ECO:0000256" key="2">
    <source>
        <dbReference type="ARBA" id="ARBA00022980"/>
    </source>
</evidence>
<dbReference type="VEuPathDB" id="FungiDB:CJI97_005088"/>
<dbReference type="VEuPathDB" id="FungiDB:CJJ07_005371"/>
<dbReference type="FunFam" id="3.100.10.10:FF:000017">
    <property type="entry name" value="Mrpl10p"/>
    <property type="match status" value="1"/>
</dbReference>
<accession>A0A0L0P5Z7</accession>
<evidence type="ECO:0000313" key="7">
    <source>
        <dbReference type="Proteomes" id="UP000037122"/>
    </source>
</evidence>
<dbReference type="Proteomes" id="UP000037122">
    <property type="component" value="Unassembled WGS sequence"/>
</dbReference>
<evidence type="ECO:0000259" key="5">
    <source>
        <dbReference type="Pfam" id="PF00828"/>
    </source>
</evidence>
<dbReference type="Gene3D" id="3.100.10.10">
    <property type="match status" value="1"/>
</dbReference>
<name>A0A0L0P5Z7_CANAR</name>
<comment type="similarity">
    <text evidence="1">Belongs to the universal ribosomal protein uL15 family.</text>
</comment>
<gene>
    <name evidence="6" type="ORF">QG37_01138</name>
</gene>
<dbReference type="GO" id="GO:0006412">
    <property type="term" value="P:translation"/>
    <property type="evidence" value="ECO:0007669"/>
    <property type="project" value="InterPro"/>
</dbReference>
<dbReference type="AlphaFoldDB" id="A0A0L0P5Z7"/>
<dbReference type="GO" id="GO:0003735">
    <property type="term" value="F:structural constituent of ribosome"/>
    <property type="evidence" value="ECO:0007669"/>
    <property type="project" value="InterPro"/>
</dbReference>
<dbReference type="PANTHER" id="PTHR12934">
    <property type="entry name" value="50S RIBOSOMAL PROTEIN L15"/>
    <property type="match status" value="1"/>
</dbReference>
<dbReference type="VEuPathDB" id="FungiDB:CJJ09_004351"/>
<evidence type="ECO:0000256" key="4">
    <source>
        <dbReference type="SAM" id="MobiDB-lite"/>
    </source>
</evidence>
<dbReference type="PANTHER" id="PTHR12934:SF11">
    <property type="entry name" value="LARGE RIBOSOMAL SUBUNIT PROTEIN UL15M"/>
    <property type="match status" value="1"/>
</dbReference>
<evidence type="ECO:0000256" key="1">
    <source>
        <dbReference type="ARBA" id="ARBA00007320"/>
    </source>
</evidence>
<dbReference type="NCBIfam" id="TIGR01071">
    <property type="entry name" value="rplO_bact"/>
    <property type="match status" value="1"/>
</dbReference>
<keyword evidence="2" id="KW-0689">Ribosomal protein</keyword>
<dbReference type="GO" id="GO:0005762">
    <property type="term" value="C:mitochondrial large ribosomal subunit"/>
    <property type="evidence" value="ECO:0007669"/>
    <property type="project" value="TreeGrafter"/>
</dbReference>
<dbReference type="InterPro" id="IPR030878">
    <property type="entry name" value="Ribosomal_uL15"/>
</dbReference>
<organism evidence="6 7">
    <name type="scientific">Candidozyma auris</name>
    <name type="common">Yeast</name>
    <name type="synonym">Candida auris</name>
    <dbReference type="NCBI Taxonomy" id="498019"/>
    <lineage>
        <taxon>Eukaryota</taxon>
        <taxon>Fungi</taxon>
        <taxon>Dikarya</taxon>
        <taxon>Ascomycota</taxon>
        <taxon>Saccharomycotina</taxon>
        <taxon>Pichiomycetes</taxon>
        <taxon>Metschnikowiaceae</taxon>
        <taxon>Candidozyma</taxon>
    </lineage>
</organism>
<feature type="compositionally biased region" description="Gly residues" evidence="4">
    <location>
        <begin position="46"/>
        <end position="60"/>
    </location>
</feature>
<dbReference type="InterPro" id="IPR021131">
    <property type="entry name" value="Ribosomal_uL15/eL18"/>
</dbReference>
<dbReference type="HAMAP" id="MF_01341">
    <property type="entry name" value="Ribosomal_uL15"/>
    <property type="match status" value="1"/>
</dbReference>
<dbReference type="EMBL" id="LGST01000008">
    <property type="protein sequence ID" value="KNE01797.1"/>
    <property type="molecule type" value="Genomic_DNA"/>
</dbReference>
<feature type="domain" description="Large ribosomal subunit protein uL15/eL18" evidence="5">
    <location>
        <begin position="100"/>
        <end position="176"/>
    </location>
</feature>
<reference evidence="7" key="1">
    <citation type="journal article" date="2015" name="BMC Genomics">
        <title>Draft genome of a commonly misdiagnosed multidrug resistant pathogen Candida auris.</title>
        <authorList>
            <person name="Chatterjee S."/>
            <person name="Alampalli S.V."/>
            <person name="Nageshan R.K."/>
            <person name="Chettiar S.T."/>
            <person name="Joshi S."/>
            <person name="Tatu U.S."/>
        </authorList>
    </citation>
    <scope>NUCLEOTIDE SEQUENCE [LARGE SCALE GENOMIC DNA]</scope>
    <source>
        <strain evidence="7">6684</strain>
    </source>
</reference>
<sequence>MGFFTAARAAIARPVGILLSQLRGVAQLGNLAPFEGAVKGYKRVGRGQGSGLGKTSGRGQKGQKARGKVPRWFEGGQTPYFKRFPIIGFKRPHKREYNDLNLDRIQEFWNSGRIPLKEGETLDYKVMRDCGLVTGSIKDGVKLLGNGKETYNVPLNVEATRASIGAINAVENTGHSYTSVYRTKLGLRAFLNPDRFLLRKGYVPLQARPMHKRDIKYYSDPERRGYLLKHPEIFLDQVKAQQAEKQSRVKKVAVRSGLAAQLENASKKTYTDYSKNRVVDVSSL</sequence>
<dbReference type="Pfam" id="PF00828">
    <property type="entry name" value="Ribosomal_L27A"/>
    <property type="match status" value="1"/>
</dbReference>
<dbReference type="SUPFAM" id="SSF52080">
    <property type="entry name" value="Ribosomal proteins L15p and L18e"/>
    <property type="match status" value="1"/>
</dbReference>